<dbReference type="PANTHER" id="PTHR43798:SF33">
    <property type="entry name" value="HYDROLASE, PUTATIVE (AFU_ORTHOLOGUE AFUA_2G14860)-RELATED"/>
    <property type="match status" value="1"/>
</dbReference>
<dbReference type="PRINTS" id="PR00111">
    <property type="entry name" value="ABHYDROLASE"/>
</dbReference>
<evidence type="ECO:0000313" key="2">
    <source>
        <dbReference type="EMBL" id="CQR55513.1"/>
    </source>
</evidence>
<dbReference type="Pfam" id="PF00561">
    <property type="entry name" value="Abhydrolase_1"/>
    <property type="match status" value="1"/>
</dbReference>
<dbReference type="PRINTS" id="PR00412">
    <property type="entry name" value="EPOXHYDRLASE"/>
</dbReference>
<evidence type="ECO:0000313" key="3">
    <source>
        <dbReference type="Proteomes" id="UP000033163"/>
    </source>
</evidence>
<sequence>MSSTIQQQDSPHVKIHRSIAKLTHIDMFYMDTKTEGPAVLCLHGRWGRAETWVDFIHQYGKQFRVIAPDQRGHGLSSKPVSNYTAEEMAEDIKELIIHLNLESVIIVGHSMGGGVAGYMAALHPEYIQALAILDKSANGPDERNPVSLEQIPAVDPVTKDWPLPFSSLCEAKHYIRGAMVSELSYQYFINSLIETPEGYEMMFSPQAIAANIAYYVNWYSLLPSIKCPVLLIRAKNSEGLPDADYMKMQSLLPNCHAYEISHPDHNVHLGNKEEFYTCMDLFLDGLRLI</sequence>
<dbReference type="KEGG" id="pri:PRIO_3110"/>
<dbReference type="PANTHER" id="PTHR43798">
    <property type="entry name" value="MONOACYLGLYCEROL LIPASE"/>
    <property type="match status" value="1"/>
</dbReference>
<dbReference type="GO" id="GO:0016020">
    <property type="term" value="C:membrane"/>
    <property type="evidence" value="ECO:0007669"/>
    <property type="project" value="TreeGrafter"/>
</dbReference>
<proteinExistence type="predicted"/>
<gene>
    <name evidence="2" type="ORF">PRIO_3110</name>
</gene>
<dbReference type="GO" id="GO:0003824">
    <property type="term" value="F:catalytic activity"/>
    <property type="evidence" value="ECO:0007669"/>
    <property type="project" value="InterPro"/>
</dbReference>
<dbReference type="Proteomes" id="UP000033163">
    <property type="component" value="Chromosome I"/>
</dbReference>
<accession>A0A0E3WHL8</accession>
<evidence type="ECO:0000259" key="1">
    <source>
        <dbReference type="Pfam" id="PF00561"/>
    </source>
</evidence>
<dbReference type="Gene3D" id="3.40.50.1820">
    <property type="entry name" value="alpha/beta hydrolase"/>
    <property type="match status" value="1"/>
</dbReference>
<feature type="domain" description="AB hydrolase-1" evidence="1">
    <location>
        <begin position="37"/>
        <end position="142"/>
    </location>
</feature>
<dbReference type="PATRIC" id="fig|1073571.4.peg.3317"/>
<dbReference type="HOGENOM" id="CLU_020336_50_4_9"/>
<reference evidence="3" key="1">
    <citation type="submission" date="2015-03" db="EMBL/GenBank/DDBJ databases">
        <authorList>
            <person name="Wibberg D."/>
        </authorList>
    </citation>
    <scope>NUCLEOTIDE SEQUENCE [LARGE SCALE GENOMIC DNA]</scope>
</reference>
<dbReference type="AlphaFoldDB" id="A0A0E3WHL8"/>
<organism evidence="2 3">
    <name type="scientific">Paenibacillus riograndensis SBR5</name>
    <dbReference type="NCBI Taxonomy" id="1073571"/>
    <lineage>
        <taxon>Bacteria</taxon>
        <taxon>Bacillati</taxon>
        <taxon>Bacillota</taxon>
        <taxon>Bacilli</taxon>
        <taxon>Bacillales</taxon>
        <taxon>Paenibacillaceae</taxon>
        <taxon>Paenibacillus</taxon>
        <taxon>Paenibacillus sonchi group</taxon>
    </lineage>
</organism>
<dbReference type="InterPro" id="IPR050266">
    <property type="entry name" value="AB_hydrolase_sf"/>
</dbReference>
<name>A0A0E3WHL8_9BACL</name>
<dbReference type="EMBL" id="LN831776">
    <property type="protein sequence ID" value="CQR55513.1"/>
    <property type="molecule type" value="Genomic_DNA"/>
</dbReference>
<dbReference type="InterPro" id="IPR029058">
    <property type="entry name" value="AB_hydrolase_fold"/>
</dbReference>
<dbReference type="InterPro" id="IPR000073">
    <property type="entry name" value="AB_hydrolase_1"/>
</dbReference>
<protein>
    <recommendedName>
        <fullName evidence="1">AB hydrolase-1 domain-containing protein</fullName>
    </recommendedName>
</protein>
<dbReference type="SUPFAM" id="SSF53474">
    <property type="entry name" value="alpha/beta-Hydrolases"/>
    <property type="match status" value="1"/>
</dbReference>
<dbReference type="InterPro" id="IPR000639">
    <property type="entry name" value="Epox_hydrolase-like"/>
</dbReference>